<dbReference type="NCBIfam" id="TIGR02802">
    <property type="entry name" value="Pal_lipo"/>
    <property type="match status" value="1"/>
</dbReference>
<feature type="compositionally biased region" description="Basic and acidic residues" evidence="11">
    <location>
        <begin position="179"/>
        <end position="188"/>
    </location>
</feature>
<keyword evidence="7 13" id="KW-0449">Lipoprotein</keyword>
<feature type="region of interest" description="Disordered" evidence="11">
    <location>
        <begin position="163"/>
        <end position="188"/>
    </location>
</feature>
<proteinExistence type="inferred from homology"/>
<dbReference type="InterPro" id="IPR006665">
    <property type="entry name" value="OmpA-like"/>
</dbReference>
<evidence type="ECO:0000256" key="3">
    <source>
        <dbReference type="ARBA" id="ARBA00022729"/>
    </source>
</evidence>
<dbReference type="GO" id="GO:0009279">
    <property type="term" value="C:cell outer membrane"/>
    <property type="evidence" value="ECO:0007669"/>
    <property type="project" value="UniProtKB-SubCell"/>
</dbReference>
<evidence type="ECO:0000256" key="2">
    <source>
        <dbReference type="ARBA" id="ARBA00022618"/>
    </source>
</evidence>
<evidence type="ECO:0000256" key="4">
    <source>
        <dbReference type="ARBA" id="ARBA00023136"/>
    </source>
</evidence>
<dbReference type="EMBL" id="CP009962">
    <property type="protein sequence ID" value="AIY43058.1"/>
    <property type="molecule type" value="Genomic_DNA"/>
</dbReference>
<keyword evidence="14" id="KW-1185">Reference proteome</keyword>
<evidence type="ECO:0000256" key="6">
    <source>
        <dbReference type="ARBA" id="ARBA00023237"/>
    </source>
</evidence>
<dbReference type="AlphaFoldDB" id="A0A0A1FE61"/>
<evidence type="ECO:0000313" key="14">
    <source>
        <dbReference type="Proteomes" id="UP000030302"/>
    </source>
</evidence>
<accession>A0A0A1FE61</accession>
<keyword evidence="2 9" id="KW-0132">Cell division</keyword>
<dbReference type="PRINTS" id="PR01021">
    <property type="entry name" value="OMPADOMAIN"/>
</dbReference>
<gene>
    <name evidence="9" type="primary">pal</name>
    <name evidence="13" type="ORF">LT85_3900</name>
</gene>
<evidence type="ECO:0000256" key="1">
    <source>
        <dbReference type="ARBA" id="ARBA00004442"/>
    </source>
</evidence>
<feature type="domain" description="OmpA-like" evidence="12">
    <location>
        <begin position="74"/>
        <end position="188"/>
    </location>
</feature>
<dbReference type="CDD" id="cd07185">
    <property type="entry name" value="OmpA_C-like"/>
    <property type="match status" value="1"/>
</dbReference>
<keyword evidence="4 10" id="KW-0472">Membrane</keyword>
<evidence type="ECO:0000259" key="12">
    <source>
        <dbReference type="PROSITE" id="PS51123"/>
    </source>
</evidence>
<dbReference type="PANTHER" id="PTHR30329">
    <property type="entry name" value="STATOR ELEMENT OF FLAGELLAR MOTOR COMPLEX"/>
    <property type="match status" value="1"/>
</dbReference>
<dbReference type="Pfam" id="PF00691">
    <property type="entry name" value="OmpA"/>
    <property type="match status" value="1"/>
</dbReference>
<reference evidence="14" key="1">
    <citation type="journal article" date="2014" name="Soil Biol. Biochem.">
        <title>Structure and function of bacterial communities in ageing soils: Insights from the Mendocino ecological staircase.</title>
        <authorList>
            <person name="Uroz S."/>
            <person name="Tech J.J."/>
            <person name="Sawaya N.A."/>
            <person name="Frey-Klett P."/>
            <person name="Leveau J.H.J."/>
        </authorList>
    </citation>
    <scope>NUCLEOTIDE SEQUENCE [LARGE SCALE GENOMIC DNA]</scope>
    <source>
        <strain evidence="14">Cal35</strain>
    </source>
</reference>
<protein>
    <recommendedName>
        <fullName evidence="9">Peptidoglycan-associated protein</fullName>
    </recommendedName>
</protein>
<dbReference type="PROSITE" id="PS01068">
    <property type="entry name" value="OMPA_1"/>
    <property type="match status" value="1"/>
</dbReference>
<dbReference type="KEGG" id="care:LT85_3900"/>
<dbReference type="HAMAP" id="MF_02204">
    <property type="entry name" value="Pal"/>
    <property type="match status" value="1"/>
</dbReference>
<dbReference type="InterPro" id="IPR036737">
    <property type="entry name" value="OmpA-like_sf"/>
</dbReference>
<dbReference type="SUPFAM" id="SSF103088">
    <property type="entry name" value="OmpA-like"/>
    <property type="match status" value="1"/>
</dbReference>
<comment type="function">
    <text evidence="9">Part of the Tol-Pal system, which plays a role in outer membrane invagination during cell division and is important for maintaining outer membrane integrity.</text>
</comment>
<dbReference type="STRING" id="279058.LT85_3900"/>
<dbReference type="InterPro" id="IPR039001">
    <property type="entry name" value="Pal"/>
</dbReference>
<keyword evidence="3" id="KW-0732">Signal</keyword>
<dbReference type="GO" id="GO:0051301">
    <property type="term" value="P:cell division"/>
    <property type="evidence" value="ECO:0007669"/>
    <property type="project" value="UniProtKB-UniRule"/>
</dbReference>
<dbReference type="InterPro" id="IPR006690">
    <property type="entry name" value="OMPA-like_CS"/>
</dbReference>
<dbReference type="Proteomes" id="UP000030302">
    <property type="component" value="Chromosome"/>
</dbReference>
<keyword evidence="5" id="KW-0564">Palmitate</keyword>
<dbReference type="Gene3D" id="3.30.1330.60">
    <property type="entry name" value="OmpA-like domain"/>
    <property type="match status" value="1"/>
</dbReference>
<name>A0A0A1FE61_9BURK</name>
<evidence type="ECO:0000256" key="5">
    <source>
        <dbReference type="ARBA" id="ARBA00023139"/>
    </source>
</evidence>
<comment type="subunit">
    <text evidence="9">The Tol-Pal system is composed of five core proteins: the inner membrane proteins TolA, TolQ and TolR, the periplasmic protein TolB and the outer membrane protein Pal. They form a network linking the inner and outer membranes and the peptidoglycan layer.</text>
</comment>
<evidence type="ECO:0000256" key="11">
    <source>
        <dbReference type="SAM" id="MobiDB-lite"/>
    </source>
</evidence>
<evidence type="ECO:0000313" key="13">
    <source>
        <dbReference type="EMBL" id="AIY43058.1"/>
    </source>
</evidence>
<dbReference type="PANTHER" id="PTHR30329:SF21">
    <property type="entry name" value="LIPOPROTEIN YIAD-RELATED"/>
    <property type="match status" value="1"/>
</dbReference>
<dbReference type="PROSITE" id="PS51123">
    <property type="entry name" value="OMPA_2"/>
    <property type="match status" value="1"/>
</dbReference>
<keyword evidence="6" id="KW-0998">Cell outer membrane</keyword>
<organism evidence="13 14">
    <name type="scientific">Collimonas arenae</name>
    <dbReference type="NCBI Taxonomy" id="279058"/>
    <lineage>
        <taxon>Bacteria</taxon>
        <taxon>Pseudomonadati</taxon>
        <taxon>Pseudomonadota</taxon>
        <taxon>Betaproteobacteria</taxon>
        <taxon>Burkholderiales</taxon>
        <taxon>Oxalobacteraceae</taxon>
        <taxon>Collimonas</taxon>
    </lineage>
</organism>
<keyword evidence="8 9" id="KW-0131">Cell cycle</keyword>
<evidence type="ECO:0000256" key="8">
    <source>
        <dbReference type="ARBA" id="ARBA00023306"/>
    </source>
</evidence>
<dbReference type="InterPro" id="IPR006664">
    <property type="entry name" value="OMP_bac"/>
</dbReference>
<dbReference type="HOGENOM" id="CLU_016890_9_4_4"/>
<evidence type="ECO:0000256" key="10">
    <source>
        <dbReference type="PROSITE-ProRule" id="PRU00473"/>
    </source>
</evidence>
<sequence length="188" mass="20476">MFYFESTFVSHSGELKMLNIRNFALVIASAILLAACSSPVKLDDKAVPVVDSGANGADTRSVNTVDTGSTDPLNNPGGILSKRSIYFDFDSYIVKDEFKALVEAHAQYLNSHKNRKIIIQGNTDDRGGREYNLALGQKRAEAVRKALVLLGVSDTQVEAVSLGKEKPKATGSDEASYAENRRSDIVYQ</sequence>
<comment type="similarity">
    <text evidence="9">Belongs to the Pal lipoprotein family.</text>
</comment>
<evidence type="ECO:0000256" key="7">
    <source>
        <dbReference type="ARBA" id="ARBA00023288"/>
    </source>
</evidence>
<comment type="subcellular location">
    <subcellularLocation>
        <location evidence="1">Cell outer membrane</location>
    </subcellularLocation>
</comment>
<dbReference type="InterPro" id="IPR050330">
    <property type="entry name" value="Bact_OuterMem_StrucFunc"/>
</dbReference>
<evidence type="ECO:0000256" key="9">
    <source>
        <dbReference type="HAMAP-Rule" id="MF_02204"/>
    </source>
</evidence>
<dbReference type="InterPro" id="IPR014169">
    <property type="entry name" value="Pal_lipo_C"/>
</dbReference>